<evidence type="ECO:0008006" key="3">
    <source>
        <dbReference type="Google" id="ProtNLM"/>
    </source>
</evidence>
<dbReference type="RefSeq" id="WP_132858852.1">
    <property type="nucleotide sequence ID" value="NZ_SMGR01000001.1"/>
</dbReference>
<evidence type="ECO:0000313" key="2">
    <source>
        <dbReference type="Proteomes" id="UP000295673"/>
    </source>
</evidence>
<reference evidence="1 2" key="1">
    <citation type="submission" date="2019-03" db="EMBL/GenBank/DDBJ databases">
        <title>Genomic Encyclopedia of Archaeal and Bacterial Type Strains, Phase II (KMG-II): from individual species to whole genera.</title>
        <authorList>
            <person name="Goeker M."/>
        </authorList>
    </citation>
    <scope>NUCLEOTIDE SEQUENCE [LARGE SCALE GENOMIC DNA]</scope>
    <source>
        <strain evidence="1 2">DSM 26433</strain>
    </source>
</reference>
<evidence type="ECO:0000313" key="1">
    <source>
        <dbReference type="EMBL" id="TCL08753.1"/>
    </source>
</evidence>
<dbReference type="AlphaFoldDB" id="A0A4R1NQ08"/>
<accession>A0A4R1NQ08</accession>
<dbReference type="OrthoDB" id="7540582at2"/>
<protein>
    <recommendedName>
        <fullName evidence="3">Sulfotransferase family protein</fullName>
    </recommendedName>
</protein>
<sequence length="333" mass="37903">MTRTLWLHIGTHKTGTTAIQSAFHKYSDDGLRYLALPHPNHSFPILTMFQTDPERFFSNARVPYPYRDFARNRPKLLHRFKQLLEQDRRDIVISGESMSRPGFAGGHEALLDFCRPHFDRVQVVVYLREPVSFVTSMLAERMKTTPTEFRPVPEKAMYRARLEHWIDAVGRDNVHVRPFHRGAFGVGGVVADFGAVVGVTKPLPENKGSNISPSTEALAVTNHYLRKPAGVLGQQWNRYLSILAREFPGHPLAIPTKRVALYLRANSDDIAWAERLLGEPFQAYESHADAIEVRDDEVFCKIAEDALPAFRKWVAPKVITSLPWMVRKVLAPK</sequence>
<dbReference type="SUPFAM" id="SSF52540">
    <property type="entry name" value="P-loop containing nucleoside triphosphate hydrolases"/>
    <property type="match status" value="1"/>
</dbReference>
<gene>
    <name evidence="1" type="ORF">BXY66_0791</name>
</gene>
<dbReference type="InterPro" id="IPR027417">
    <property type="entry name" value="P-loop_NTPase"/>
</dbReference>
<keyword evidence="2" id="KW-1185">Reference proteome</keyword>
<organism evidence="1 2">
    <name type="scientific">Shimia isoporae</name>
    <dbReference type="NCBI Taxonomy" id="647720"/>
    <lineage>
        <taxon>Bacteria</taxon>
        <taxon>Pseudomonadati</taxon>
        <taxon>Pseudomonadota</taxon>
        <taxon>Alphaproteobacteria</taxon>
        <taxon>Rhodobacterales</taxon>
        <taxon>Roseobacteraceae</taxon>
    </lineage>
</organism>
<dbReference type="Gene3D" id="3.40.50.300">
    <property type="entry name" value="P-loop containing nucleotide triphosphate hydrolases"/>
    <property type="match status" value="1"/>
</dbReference>
<name>A0A4R1NQ08_9RHOB</name>
<dbReference type="Proteomes" id="UP000295673">
    <property type="component" value="Unassembled WGS sequence"/>
</dbReference>
<comment type="caution">
    <text evidence="1">The sequence shown here is derived from an EMBL/GenBank/DDBJ whole genome shotgun (WGS) entry which is preliminary data.</text>
</comment>
<dbReference type="EMBL" id="SMGR01000001">
    <property type="protein sequence ID" value="TCL08753.1"/>
    <property type="molecule type" value="Genomic_DNA"/>
</dbReference>
<proteinExistence type="predicted"/>